<dbReference type="EMBL" id="QLMJ01000020">
    <property type="protein sequence ID" value="RAK28348.1"/>
    <property type="molecule type" value="Genomic_DNA"/>
</dbReference>
<accession>A0A327Z2U8</accession>
<comment type="caution">
    <text evidence="2">The sequence shown here is derived from an EMBL/GenBank/DDBJ whole genome shotgun (WGS) entry which is preliminary data.</text>
</comment>
<dbReference type="GO" id="GO:0004519">
    <property type="term" value="F:endonuclease activity"/>
    <property type="evidence" value="ECO:0007669"/>
    <property type="project" value="UniProtKB-KW"/>
</dbReference>
<gene>
    <name evidence="2" type="ORF">B0I29_120116</name>
</gene>
<dbReference type="InterPro" id="IPR003615">
    <property type="entry name" value="HNH_nuc"/>
</dbReference>
<feature type="domain" description="HNH nuclease" evidence="1">
    <location>
        <begin position="247"/>
        <end position="302"/>
    </location>
</feature>
<dbReference type="RefSeq" id="WP_245973002.1">
    <property type="nucleotide sequence ID" value="NZ_JACHWI010000002.1"/>
</dbReference>
<evidence type="ECO:0000259" key="1">
    <source>
        <dbReference type="Pfam" id="PF13391"/>
    </source>
</evidence>
<keyword evidence="2" id="KW-0378">Hydrolase</keyword>
<proteinExistence type="predicted"/>
<protein>
    <submittedName>
        <fullName evidence="2">HNH endonuclease</fullName>
    </submittedName>
</protein>
<dbReference type="Proteomes" id="UP000249341">
    <property type="component" value="Unassembled WGS sequence"/>
</dbReference>
<evidence type="ECO:0000313" key="2">
    <source>
        <dbReference type="EMBL" id="RAK28348.1"/>
    </source>
</evidence>
<evidence type="ECO:0000313" key="3">
    <source>
        <dbReference type="Proteomes" id="UP000249341"/>
    </source>
</evidence>
<dbReference type="Pfam" id="PF13391">
    <property type="entry name" value="HNH_2"/>
    <property type="match status" value="1"/>
</dbReference>
<keyword evidence="2" id="KW-0255">Endonuclease</keyword>
<keyword evidence="3" id="KW-1185">Reference proteome</keyword>
<dbReference type="AlphaFoldDB" id="A0A327Z2U8"/>
<dbReference type="CDD" id="cd00085">
    <property type="entry name" value="HNHc"/>
    <property type="match status" value="1"/>
</dbReference>
<reference evidence="2 3" key="1">
    <citation type="submission" date="2018-06" db="EMBL/GenBank/DDBJ databases">
        <title>Genomic Encyclopedia of Type Strains, Phase III (KMG-III): the genomes of soil and plant-associated and newly described type strains.</title>
        <authorList>
            <person name="Whitman W."/>
        </authorList>
    </citation>
    <scope>NUCLEOTIDE SEQUENCE [LARGE SCALE GENOMIC DNA]</scope>
    <source>
        <strain evidence="2 3">CGMCC 4.7090</strain>
    </source>
</reference>
<sequence length="341" mass="37956">MTAFDEDHILRELVRLVGSEDCDLIARCSRGGKISAKDAKHFKALRERLAGIGHDVVEQYIGREPSMAVFTSDVPQGAKPVDAMWCCVFPAEAKNPDLGLHIALAVSAEGVDLMLRIGAGVAPSPLQERLRTLPGYDREGLRRLLPKYGLGRENDLADLDEWLEKASPGAAISRHVRADELDYFGYEIGQEMRHLAIVSMVFMLWYCYEEDEAATGTEAPRIRTTVQRIVRSTEKARRVKDLHQYACQVCGLQIVTPAGRYAEAAHIRALGRPHNGPDAKANILCLCPNHHVMFDTGAIYIDDDGTVRDTDDHAPVGVLHQVPEHRIDAVQLAYHREQHAR</sequence>
<organism evidence="2 3">
    <name type="scientific">Actinoplanes lutulentus</name>
    <dbReference type="NCBI Taxonomy" id="1287878"/>
    <lineage>
        <taxon>Bacteria</taxon>
        <taxon>Bacillati</taxon>
        <taxon>Actinomycetota</taxon>
        <taxon>Actinomycetes</taxon>
        <taxon>Micromonosporales</taxon>
        <taxon>Micromonosporaceae</taxon>
        <taxon>Actinoplanes</taxon>
    </lineage>
</organism>
<keyword evidence="2" id="KW-0540">Nuclease</keyword>
<name>A0A327Z2U8_9ACTN</name>